<protein>
    <submittedName>
        <fullName evidence="2">Glycosyltransferase</fullName>
    </submittedName>
</protein>
<dbReference type="InterPro" id="IPR001173">
    <property type="entry name" value="Glyco_trans_2-like"/>
</dbReference>
<dbReference type="Gene3D" id="3.90.550.10">
    <property type="entry name" value="Spore Coat Polysaccharide Biosynthesis Protein SpsA, Chain A"/>
    <property type="match status" value="1"/>
</dbReference>
<evidence type="ECO:0000313" key="2">
    <source>
        <dbReference type="EMBL" id="EGV00061.1"/>
    </source>
</evidence>
<proteinExistence type="predicted"/>
<evidence type="ECO:0000259" key="1">
    <source>
        <dbReference type="Pfam" id="PF00535"/>
    </source>
</evidence>
<keyword evidence="3" id="KW-1185">Reference proteome</keyword>
<dbReference type="STRING" id="1037410.MCSF7_01336"/>
<dbReference type="eggNOG" id="COG0463">
    <property type="taxonomic scope" value="Bacteria"/>
</dbReference>
<sequence>MKLSIISPNINNGIVLNEFLISLKEQTNQDFEIILVLNNNNKKTFAIIEENLTFFGSRLKFILNNTKRNAQTDIISAFHLIKAKYATIVFPDNELKTNFVEKLTEELDENSPDVLEYSPRLTGTVKWKAKNRLLPKYYENIQNYPEILAYTYPFIFNKVFSKKIIFNFLKYRPLEVKDSKFCVELTYFLMLSAKSYQYVDNYFLKEEINTNLWISPLGFIEQFQRVKDYLEVNNIKLLHEIEYAELHFIQVILGTILINWKHSIFQKIIKSGEVNAIVIRNEKALNLIKKFLEKKHKEQQLFFTTNLYINKETEESSFLKTIPNRKEWENIFSKL</sequence>
<dbReference type="Proteomes" id="UP000004978">
    <property type="component" value="Unassembled WGS sequence"/>
</dbReference>
<accession>F9UK56</accession>
<dbReference type="InterPro" id="IPR029044">
    <property type="entry name" value="Nucleotide-diphossugar_trans"/>
</dbReference>
<reference evidence="2 3" key="1">
    <citation type="journal article" date="2013" name="Genome Announc.">
        <title>Genome Sequence of Mycoplasma columbinum Strain SF7.</title>
        <authorList>
            <person name="Guo Z."/>
            <person name="Xu X."/>
            <person name="Zheng Q."/>
            <person name="Li T."/>
            <person name="Kuang S."/>
            <person name="Zhang Z."/>
            <person name="Chen Y."/>
            <person name="Lu X."/>
            <person name="Zhou R."/>
            <person name="Bi D."/>
            <person name="Jin H."/>
        </authorList>
    </citation>
    <scope>NUCLEOTIDE SEQUENCE [LARGE SCALE GENOMIC DNA]</scope>
    <source>
        <strain evidence="2 3">SF7</strain>
    </source>
</reference>
<comment type="caution">
    <text evidence="2">The sequence shown here is derived from an EMBL/GenBank/DDBJ whole genome shotgun (WGS) entry which is preliminary data.</text>
</comment>
<evidence type="ECO:0000313" key="3">
    <source>
        <dbReference type="Proteomes" id="UP000004978"/>
    </source>
</evidence>
<feature type="domain" description="Glycosyltransferase 2-like" evidence="1">
    <location>
        <begin position="4"/>
        <end position="141"/>
    </location>
</feature>
<dbReference type="EMBL" id="AFXA01000011">
    <property type="protein sequence ID" value="EGV00061.1"/>
    <property type="molecule type" value="Genomic_DNA"/>
</dbReference>
<dbReference type="Pfam" id="PF00535">
    <property type="entry name" value="Glycos_transf_2"/>
    <property type="match status" value="1"/>
</dbReference>
<organism evidence="2 3">
    <name type="scientific">Mycoplasmopsis columbina SF7</name>
    <dbReference type="NCBI Taxonomy" id="1037410"/>
    <lineage>
        <taxon>Bacteria</taxon>
        <taxon>Bacillati</taxon>
        <taxon>Mycoplasmatota</taxon>
        <taxon>Mycoplasmoidales</taxon>
        <taxon>Metamycoplasmataceae</taxon>
        <taxon>Mycoplasmopsis</taxon>
    </lineage>
</organism>
<dbReference type="SUPFAM" id="SSF53448">
    <property type="entry name" value="Nucleotide-diphospho-sugar transferases"/>
    <property type="match status" value="1"/>
</dbReference>
<gene>
    <name evidence="2" type="ORF">MCSF7_01336</name>
</gene>
<dbReference type="RefSeq" id="WP_006608674.1">
    <property type="nucleotide sequence ID" value="NZ_AFXA01000011.1"/>
</dbReference>
<dbReference type="AlphaFoldDB" id="F9UK56"/>
<name>F9UK56_9BACT</name>
<dbReference type="GO" id="GO:0016740">
    <property type="term" value="F:transferase activity"/>
    <property type="evidence" value="ECO:0007669"/>
    <property type="project" value="UniProtKB-KW"/>
</dbReference>
<keyword evidence="2" id="KW-0808">Transferase</keyword>